<proteinExistence type="predicted"/>
<accession>A0A6J6EEN3</accession>
<dbReference type="EMBL" id="CAEZTM010000039">
    <property type="protein sequence ID" value="CAB4573715.1"/>
    <property type="molecule type" value="Genomic_DNA"/>
</dbReference>
<organism evidence="1">
    <name type="scientific">freshwater metagenome</name>
    <dbReference type="NCBI Taxonomy" id="449393"/>
    <lineage>
        <taxon>unclassified sequences</taxon>
        <taxon>metagenomes</taxon>
        <taxon>ecological metagenomes</taxon>
    </lineage>
</organism>
<gene>
    <name evidence="1" type="ORF">UFOPK1684_00910</name>
</gene>
<protein>
    <submittedName>
        <fullName evidence="1">Unannotated protein</fullName>
    </submittedName>
</protein>
<sequence length="71" mass="8056">MRTWFEAFELGAHIVRRIATLAENRQLETSQVTELEADITRLRALGRRVFGDSLDMAVEHFVASAQPSPSR</sequence>
<dbReference type="AlphaFoldDB" id="A0A6J6EEN3"/>
<name>A0A6J6EEN3_9ZZZZ</name>
<evidence type="ECO:0000313" key="1">
    <source>
        <dbReference type="EMBL" id="CAB4573715.1"/>
    </source>
</evidence>
<reference evidence="1" key="1">
    <citation type="submission" date="2020-05" db="EMBL/GenBank/DDBJ databases">
        <authorList>
            <person name="Chiriac C."/>
            <person name="Salcher M."/>
            <person name="Ghai R."/>
            <person name="Kavagutti S V."/>
        </authorList>
    </citation>
    <scope>NUCLEOTIDE SEQUENCE</scope>
</reference>